<proteinExistence type="predicted"/>
<reference evidence="1 2" key="1">
    <citation type="submission" date="2013-03" db="EMBL/GenBank/DDBJ databases">
        <title>Salinisphaera dokdonensis CL-ES53 Genome Sequencing.</title>
        <authorList>
            <person name="Li C."/>
            <person name="Lai Q."/>
            <person name="Shao Z."/>
        </authorList>
    </citation>
    <scope>NUCLEOTIDE SEQUENCE [LARGE SCALE GENOMIC DNA]</scope>
    <source>
        <strain evidence="1 2">CL-ES53</strain>
    </source>
</reference>
<gene>
    <name evidence="1" type="ORF">SADO_08902</name>
</gene>
<sequence>MHLIYFDENKYSEANPFFTIGGVLVPEAKVLELDETLTKIQSNFFGGSQLTTANEFHGKEMFHGKGPFKGRKLAERVQLFDYLATFLVDNAIPIRLIHIDVNRHRGKYTHPEPEYRLGLMLFLERACDYLDSVDDLGIAFGDYEQDEVARSVVDFSEYKTSGKTPMHYGRPLGRLVDTVYFTQSHHSRFLQLADVVVYMAGRYLHQAEAPEKWHDAKVWEIWEKIKASADMHIQHWP</sequence>
<evidence type="ECO:0000313" key="2">
    <source>
        <dbReference type="Proteomes" id="UP001460888"/>
    </source>
</evidence>
<protein>
    <recommendedName>
        <fullName evidence="3">DUF3800 domain-containing protein</fullName>
    </recommendedName>
</protein>
<dbReference type="EMBL" id="APND01000002">
    <property type="protein sequence ID" value="MES1929363.1"/>
    <property type="molecule type" value="Genomic_DNA"/>
</dbReference>
<organism evidence="1 2">
    <name type="scientific">Salinisphaera dokdonensis CL-ES53</name>
    <dbReference type="NCBI Taxonomy" id="1304272"/>
    <lineage>
        <taxon>Bacteria</taxon>
        <taxon>Pseudomonadati</taxon>
        <taxon>Pseudomonadota</taxon>
        <taxon>Gammaproteobacteria</taxon>
        <taxon>Salinisphaerales</taxon>
        <taxon>Salinisphaeraceae</taxon>
        <taxon>Salinisphaera</taxon>
    </lineage>
</organism>
<name>A0ABV2B1U7_9GAMM</name>
<dbReference type="RefSeq" id="WP_353110852.1">
    <property type="nucleotide sequence ID" value="NZ_APND01000002.1"/>
</dbReference>
<evidence type="ECO:0000313" key="1">
    <source>
        <dbReference type="EMBL" id="MES1929363.1"/>
    </source>
</evidence>
<dbReference type="Pfam" id="PF12686">
    <property type="entry name" value="DUF3800"/>
    <property type="match status" value="1"/>
</dbReference>
<dbReference type="Proteomes" id="UP001460888">
    <property type="component" value="Unassembled WGS sequence"/>
</dbReference>
<dbReference type="InterPro" id="IPR024524">
    <property type="entry name" value="DUF3800"/>
</dbReference>
<evidence type="ECO:0008006" key="3">
    <source>
        <dbReference type="Google" id="ProtNLM"/>
    </source>
</evidence>
<comment type="caution">
    <text evidence="1">The sequence shown here is derived from an EMBL/GenBank/DDBJ whole genome shotgun (WGS) entry which is preliminary data.</text>
</comment>
<accession>A0ABV2B1U7</accession>
<keyword evidence="2" id="KW-1185">Reference proteome</keyword>